<feature type="region of interest" description="Disordered" evidence="1">
    <location>
        <begin position="58"/>
        <end position="77"/>
    </location>
</feature>
<dbReference type="EMBL" id="BQKY01000015">
    <property type="protein sequence ID" value="GJN94004.1"/>
    <property type="molecule type" value="Genomic_DNA"/>
</dbReference>
<reference evidence="2 3" key="1">
    <citation type="submission" date="2021-12" db="EMBL/GenBank/DDBJ databases">
        <title>High titer production of polyol ester of fatty acids by Rhodotorula paludigena BS15 towards product separation-free biomass refinery.</title>
        <authorList>
            <person name="Mano J."/>
            <person name="Ono H."/>
            <person name="Tanaka T."/>
            <person name="Naito K."/>
            <person name="Sushida H."/>
            <person name="Ike M."/>
            <person name="Tokuyasu K."/>
            <person name="Kitaoka M."/>
        </authorList>
    </citation>
    <scope>NUCLEOTIDE SEQUENCE [LARGE SCALE GENOMIC DNA]</scope>
    <source>
        <strain evidence="2 3">BS15</strain>
    </source>
</reference>
<keyword evidence="3" id="KW-1185">Reference proteome</keyword>
<name>A0AAV5GVL9_9BASI</name>
<evidence type="ECO:0000256" key="1">
    <source>
        <dbReference type="SAM" id="MobiDB-lite"/>
    </source>
</evidence>
<organism evidence="2 3">
    <name type="scientific">Rhodotorula paludigena</name>
    <dbReference type="NCBI Taxonomy" id="86838"/>
    <lineage>
        <taxon>Eukaryota</taxon>
        <taxon>Fungi</taxon>
        <taxon>Dikarya</taxon>
        <taxon>Basidiomycota</taxon>
        <taxon>Pucciniomycotina</taxon>
        <taxon>Microbotryomycetes</taxon>
        <taxon>Sporidiobolales</taxon>
        <taxon>Sporidiobolaceae</taxon>
        <taxon>Rhodotorula</taxon>
    </lineage>
</organism>
<dbReference type="Proteomes" id="UP001342314">
    <property type="component" value="Unassembled WGS sequence"/>
</dbReference>
<dbReference type="AlphaFoldDB" id="A0AAV5GVL9"/>
<gene>
    <name evidence="2" type="ORF">Rhopal_007067-T1</name>
</gene>
<sequence>MTFLRDLNIILNSILLSVVLLWLSGRLSISGPAVAPPTVKSKAPPRKTASVRLYERTAALGDDAKEGGAKDEGKKQD</sequence>
<accession>A0AAV5GVL9</accession>
<protein>
    <submittedName>
        <fullName evidence="2">Uncharacterized protein</fullName>
    </submittedName>
</protein>
<evidence type="ECO:0000313" key="3">
    <source>
        <dbReference type="Proteomes" id="UP001342314"/>
    </source>
</evidence>
<feature type="compositionally biased region" description="Basic and acidic residues" evidence="1">
    <location>
        <begin position="62"/>
        <end position="77"/>
    </location>
</feature>
<proteinExistence type="predicted"/>
<evidence type="ECO:0000313" key="2">
    <source>
        <dbReference type="EMBL" id="GJN94004.1"/>
    </source>
</evidence>
<comment type="caution">
    <text evidence="2">The sequence shown here is derived from an EMBL/GenBank/DDBJ whole genome shotgun (WGS) entry which is preliminary data.</text>
</comment>